<evidence type="ECO:0000313" key="2">
    <source>
        <dbReference type="Proteomes" id="UP001597187"/>
    </source>
</evidence>
<reference evidence="1 2" key="1">
    <citation type="journal article" date="2019" name="Int. J. Syst. Evol. Microbiol.">
        <title>The Global Catalogue of Microorganisms (GCM) 10K type strain sequencing project: providing services to taxonomists for standard genome sequencing and annotation.</title>
        <authorList>
            <consortium name="The Broad Institute Genomics Platform"/>
            <consortium name="The Broad Institute Genome Sequencing Center for Infectious Disease"/>
            <person name="Wu L."/>
            <person name="Ma J."/>
        </authorList>
    </citation>
    <scope>NUCLEOTIDE SEQUENCE [LARGE SCALE GENOMIC DNA]</scope>
    <source>
        <strain evidence="1 2">CGMCC 1.12563</strain>
    </source>
</reference>
<dbReference type="InterPro" id="IPR017850">
    <property type="entry name" value="Alkaline_phosphatase_core_sf"/>
</dbReference>
<dbReference type="AlphaFoldDB" id="A0ABD6ATM5"/>
<organism evidence="1 2">
    <name type="scientific">Halomarina rubra</name>
    <dbReference type="NCBI Taxonomy" id="2071873"/>
    <lineage>
        <taxon>Archaea</taxon>
        <taxon>Methanobacteriati</taxon>
        <taxon>Methanobacteriota</taxon>
        <taxon>Stenosarchaea group</taxon>
        <taxon>Halobacteria</taxon>
        <taxon>Halobacteriales</taxon>
        <taxon>Natronomonadaceae</taxon>
        <taxon>Halomarina</taxon>
    </lineage>
</organism>
<evidence type="ECO:0000313" key="1">
    <source>
        <dbReference type="EMBL" id="MFD1512907.1"/>
    </source>
</evidence>
<dbReference type="EMBL" id="JBHUDC010000003">
    <property type="protein sequence ID" value="MFD1512907.1"/>
    <property type="molecule type" value="Genomic_DNA"/>
</dbReference>
<evidence type="ECO:0008006" key="3">
    <source>
        <dbReference type="Google" id="ProtNLM"/>
    </source>
</evidence>
<gene>
    <name evidence="1" type="ORF">ACFSBT_06390</name>
</gene>
<dbReference type="RefSeq" id="WP_250872882.1">
    <property type="nucleotide sequence ID" value="NZ_JALXFV010000003.1"/>
</dbReference>
<proteinExistence type="predicted"/>
<accession>A0ABD6ATM5</accession>
<protein>
    <recommendedName>
        <fullName evidence="3">AlkP-core domain protein</fullName>
    </recommendedName>
</protein>
<comment type="caution">
    <text evidence="1">The sequence shown here is derived from an EMBL/GenBank/DDBJ whole genome shotgun (WGS) entry which is preliminary data.</text>
</comment>
<dbReference type="Proteomes" id="UP001597187">
    <property type="component" value="Unassembled WGS sequence"/>
</dbReference>
<dbReference type="Gene3D" id="3.40.720.10">
    <property type="entry name" value="Alkaline Phosphatase, subunit A"/>
    <property type="match status" value="1"/>
</dbReference>
<dbReference type="SUPFAM" id="SSF53649">
    <property type="entry name" value="Alkaline phosphatase-like"/>
    <property type="match status" value="1"/>
</dbReference>
<sequence length="315" mass="35738">MAPFDTLRYVVDELREHAADRLWWKQRLVQRVAVPTHRRLYGDRGVRVMDEDWDSLFVLDACRADLFATVTDLDRFDAYRTERSPASMTAEWTETQFAGREFGDTVYVSANPYTSTVAGDSFHELVEVWREGFDEEEATVLAEDVAAAARDAHERHPDKRLVVHFMQPHYPFVGHPDLRYASWSPDEILDGAYANERPHDPWQALDMGLVDHEQVLSAYADNLRYVLDEAFDLAADVGGTTVLTSDHGNLMGERMWPLPVRGYGHPRGLRSAGLVDVPWAVLDGDRREVTDDGVTAVEEAASEEVESRLQALGYR</sequence>
<name>A0ABD6ATM5_9EURY</name>
<keyword evidence="2" id="KW-1185">Reference proteome</keyword>